<accession>A0A517TBE7</accession>
<protein>
    <submittedName>
        <fullName evidence="6">Alpha-D-kanosaminyltransferase</fullName>
        <ecNumber evidence="6">2.4.1.301</ecNumber>
    </submittedName>
</protein>
<dbReference type="KEGG" id="chya:V22_29600"/>
<dbReference type="SUPFAM" id="SSF53756">
    <property type="entry name" value="UDP-Glycosyltransferase/glycogen phosphorylase"/>
    <property type="match status" value="1"/>
</dbReference>
<dbReference type="Pfam" id="PF00534">
    <property type="entry name" value="Glycos_transf_1"/>
    <property type="match status" value="1"/>
</dbReference>
<evidence type="ECO:0000256" key="1">
    <source>
        <dbReference type="ARBA" id="ARBA00009481"/>
    </source>
</evidence>
<evidence type="ECO:0000259" key="5">
    <source>
        <dbReference type="Pfam" id="PF13439"/>
    </source>
</evidence>
<dbReference type="PANTHER" id="PTHR12526">
    <property type="entry name" value="GLYCOSYLTRANSFERASE"/>
    <property type="match status" value="1"/>
</dbReference>
<sequence length="381" mass="41752">MSEPGLNVLLLAGKFEVRASSAYTIRLATHLPEHAVRPRIVCSDASRIDPGIRNHLPLDVYEHLTTPLWGRLPLEALRRELLLNPPDLIHIQSALMYRTGVKLARLLRRPCVMSVAASPPRNIRLSEVGRQCARVIAISEAVRDDLIRNNRVRSDRIIVIPSGVDVPDLSTAGEILAPRRAPVVGTAGPLEISKGIRYFIEAAARIQRTHPDVEFLISGSGPEEHHLRRLVRDSGLAGKVTFVSSLYDFQRSITALDLFCLPSLQQGLGTTMLEAMALGRPVIASQVGGVDSIVTDGVTGLIVPPSDSVRLADRICELLDDPLRAKRIGEAGRQLVKENFQVGKMVEQTAGLYRDIMIESGIDLTKKKSPAKAKPKAKSRK</sequence>
<gene>
    <name evidence="6" type="primary">kanE_3</name>
    <name evidence="6" type="ORF">V22_29600</name>
</gene>
<dbReference type="RefSeq" id="WP_145264058.1">
    <property type="nucleotide sequence ID" value="NZ_CP036316.1"/>
</dbReference>
<evidence type="ECO:0000313" key="7">
    <source>
        <dbReference type="Proteomes" id="UP000319976"/>
    </source>
</evidence>
<organism evidence="6 7">
    <name type="scientific">Calycomorphotria hydatis</name>
    <dbReference type="NCBI Taxonomy" id="2528027"/>
    <lineage>
        <taxon>Bacteria</taxon>
        <taxon>Pseudomonadati</taxon>
        <taxon>Planctomycetota</taxon>
        <taxon>Planctomycetia</taxon>
        <taxon>Planctomycetales</taxon>
        <taxon>Planctomycetaceae</taxon>
        <taxon>Calycomorphotria</taxon>
    </lineage>
</organism>
<dbReference type="Proteomes" id="UP000319976">
    <property type="component" value="Chromosome"/>
</dbReference>
<dbReference type="Pfam" id="PF13439">
    <property type="entry name" value="Glyco_transf_4"/>
    <property type="match status" value="1"/>
</dbReference>
<dbReference type="CDD" id="cd03801">
    <property type="entry name" value="GT4_PimA-like"/>
    <property type="match status" value="1"/>
</dbReference>
<comment type="similarity">
    <text evidence="1">Belongs to the glycosyltransferase group 1 family. Glycosyltransferase 4 subfamily.</text>
</comment>
<evidence type="ECO:0000259" key="4">
    <source>
        <dbReference type="Pfam" id="PF00534"/>
    </source>
</evidence>
<feature type="domain" description="Glycosyltransferase subfamily 4-like N-terminal" evidence="5">
    <location>
        <begin position="22"/>
        <end position="166"/>
    </location>
</feature>
<evidence type="ECO:0000256" key="2">
    <source>
        <dbReference type="ARBA" id="ARBA00022676"/>
    </source>
</evidence>
<keyword evidence="7" id="KW-1185">Reference proteome</keyword>
<dbReference type="EC" id="2.4.1.301" evidence="6"/>
<name>A0A517TBE7_9PLAN</name>
<keyword evidence="2 6" id="KW-0328">Glycosyltransferase</keyword>
<evidence type="ECO:0000256" key="3">
    <source>
        <dbReference type="ARBA" id="ARBA00022679"/>
    </source>
</evidence>
<dbReference type="AlphaFoldDB" id="A0A517TBE7"/>
<dbReference type="GO" id="GO:0016757">
    <property type="term" value="F:glycosyltransferase activity"/>
    <property type="evidence" value="ECO:0007669"/>
    <property type="project" value="UniProtKB-KW"/>
</dbReference>
<dbReference type="InterPro" id="IPR028098">
    <property type="entry name" value="Glyco_trans_4-like_N"/>
</dbReference>
<proteinExistence type="inferred from homology"/>
<dbReference type="InterPro" id="IPR001296">
    <property type="entry name" value="Glyco_trans_1"/>
</dbReference>
<feature type="domain" description="Glycosyl transferase family 1" evidence="4">
    <location>
        <begin position="179"/>
        <end position="334"/>
    </location>
</feature>
<dbReference type="PANTHER" id="PTHR12526:SF640">
    <property type="entry name" value="COLANIC ACID BIOSYNTHESIS GLYCOSYLTRANSFERASE WCAL-RELATED"/>
    <property type="match status" value="1"/>
</dbReference>
<dbReference type="OrthoDB" id="9775208at2"/>
<dbReference type="EMBL" id="CP036316">
    <property type="protein sequence ID" value="QDT65700.1"/>
    <property type="molecule type" value="Genomic_DNA"/>
</dbReference>
<keyword evidence="3 6" id="KW-0808">Transferase</keyword>
<evidence type="ECO:0000313" key="6">
    <source>
        <dbReference type="EMBL" id="QDT65700.1"/>
    </source>
</evidence>
<dbReference type="Gene3D" id="3.40.50.2000">
    <property type="entry name" value="Glycogen Phosphorylase B"/>
    <property type="match status" value="2"/>
</dbReference>
<reference evidence="6 7" key="1">
    <citation type="submission" date="2019-02" db="EMBL/GenBank/DDBJ databases">
        <title>Deep-cultivation of Planctomycetes and their phenomic and genomic characterization uncovers novel biology.</title>
        <authorList>
            <person name="Wiegand S."/>
            <person name="Jogler M."/>
            <person name="Boedeker C."/>
            <person name="Pinto D."/>
            <person name="Vollmers J."/>
            <person name="Rivas-Marin E."/>
            <person name="Kohn T."/>
            <person name="Peeters S.H."/>
            <person name="Heuer A."/>
            <person name="Rast P."/>
            <person name="Oberbeckmann S."/>
            <person name="Bunk B."/>
            <person name="Jeske O."/>
            <person name="Meyerdierks A."/>
            <person name="Storesund J.E."/>
            <person name="Kallscheuer N."/>
            <person name="Luecker S."/>
            <person name="Lage O.M."/>
            <person name="Pohl T."/>
            <person name="Merkel B.J."/>
            <person name="Hornburger P."/>
            <person name="Mueller R.-W."/>
            <person name="Bruemmer F."/>
            <person name="Labrenz M."/>
            <person name="Spormann A.M."/>
            <person name="Op den Camp H."/>
            <person name="Overmann J."/>
            <person name="Amann R."/>
            <person name="Jetten M.S.M."/>
            <person name="Mascher T."/>
            <person name="Medema M.H."/>
            <person name="Devos D.P."/>
            <person name="Kaster A.-K."/>
            <person name="Ovreas L."/>
            <person name="Rohde M."/>
            <person name="Galperin M.Y."/>
            <person name="Jogler C."/>
        </authorList>
    </citation>
    <scope>NUCLEOTIDE SEQUENCE [LARGE SCALE GENOMIC DNA]</scope>
    <source>
        <strain evidence="6 7">V22</strain>
    </source>
</reference>